<evidence type="ECO:0000256" key="2">
    <source>
        <dbReference type="ARBA" id="ARBA00023002"/>
    </source>
</evidence>
<gene>
    <name evidence="4" type="ORF">AVDCRST_MAG19-3577</name>
</gene>
<dbReference type="PRINTS" id="PR00368">
    <property type="entry name" value="FADPNR"/>
</dbReference>
<evidence type="ECO:0000256" key="1">
    <source>
        <dbReference type="ARBA" id="ARBA00022630"/>
    </source>
</evidence>
<dbReference type="EC" id="1.8.1.9" evidence="4"/>
<feature type="domain" description="FAD/NAD(P)-binding" evidence="3">
    <location>
        <begin position="11"/>
        <end position="297"/>
    </location>
</feature>
<keyword evidence="2 4" id="KW-0560">Oxidoreductase</keyword>
<dbReference type="InterPro" id="IPR023753">
    <property type="entry name" value="FAD/NAD-binding_dom"/>
</dbReference>
<dbReference type="SUPFAM" id="SSF51905">
    <property type="entry name" value="FAD/NAD(P)-binding domain"/>
    <property type="match status" value="1"/>
</dbReference>
<dbReference type="Pfam" id="PF07992">
    <property type="entry name" value="Pyr_redox_2"/>
    <property type="match status" value="1"/>
</dbReference>
<dbReference type="InterPro" id="IPR036188">
    <property type="entry name" value="FAD/NAD-bd_sf"/>
</dbReference>
<dbReference type="EMBL" id="CADCWL010000200">
    <property type="protein sequence ID" value="CAA9577818.1"/>
    <property type="molecule type" value="Genomic_DNA"/>
</dbReference>
<reference evidence="4" key="1">
    <citation type="submission" date="2020-02" db="EMBL/GenBank/DDBJ databases">
        <authorList>
            <person name="Meier V. D."/>
        </authorList>
    </citation>
    <scope>NUCLEOTIDE SEQUENCE</scope>
    <source>
        <strain evidence="4">AVDCRST_MAG19</strain>
    </source>
</reference>
<evidence type="ECO:0000259" key="3">
    <source>
        <dbReference type="Pfam" id="PF07992"/>
    </source>
</evidence>
<organism evidence="4">
    <name type="scientific">uncultured Thermomicrobiales bacterium</name>
    <dbReference type="NCBI Taxonomy" id="1645740"/>
    <lineage>
        <taxon>Bacteria</taxon>
        <taxon>Pseudomonadati</taxon>
        <taxon>Thermomicrobiota</taxon>
        <taxon>Thermomicrobia</taxon>
        <taxon>Thermomicrobiales</taxon>
        <taxon>environmental samples</taxon>
    </lineage>
</organism>
<dbReference type="GO" id="GO:0004791">
    <property type="term" value="F:thioredoxin-disulfide reductase (NADPH) activity"/>
    <property type="evidence" value="ECO:0007669"/>
    <property type="project" value="UniProtKB-EC"/>
</dbReference>
<evidence type="ECO:0000313" key="4">
    <source>
        <dbReference type="EMBL" id="CAA9577818.1"/>
    </source>
</evidence>
<dbReference type="PRINTS" id="PR00469">
    <property type="entry name" value="PNDRDTASEII"/>
</dbReference>
<dbReference type="AlphaFoldDB" id="A0A6J4VHW5"/>
<proteinExistence type="predicted"/>
<protein>
    <submittedName>
        <fullName evidence="4">Thioredoxin reductase</fullName>
        <ecNumber evidence="4">1.8.1.9</ecNumber>
    </submittedName>
</protein>
<sequence length="328" mass="35245">MELNQSAELVDALVVGGGPAGLSAAIYLARWCRSVAVVNCDRPGRSDWPQVNHNYLGFPEGITARELVERGRAQAEGYGARFHDAEVAYVSRPDEDGVFKAEAPGLTLRARAILLATGVRDRWVEFPGYEEFIGRTIHWCIVCDGYEMQGQRVVIAGNDEHTAEMAVQMLRFTQDVTVVTNAGSLGMPPALVKRLDQHRIRLAVGRIVGARAREEGALAALTIESGGETTEVAADHLFSVQGSEPNNALARSLGVRLSADGFVEAGTEGMTSVPGVFAAGDLTRLFSHQIVTAAHEGAAAANALNYYLFEKDEEAFRTARGQASTDAD</sequence>
<dbReference type="Gene3D" id="3.50.50.60">
    <property type="entry name" value="FAD/NAD(P)-binding domain"/>
    <property type="match status" value="2"/>
</dbReference>
<dbReference type="PANTHER" id="PTHR48105">
    <property type="entry name" value="THIOREDOXIN REDUCTASE 1-RELATED-RELATED"/>
    <property type="match status" value="1"/>
</dbReference>
<dbReference type="InterPro" id="IPR050097">
    <property type="entry name" value="Ferredoxin-NADP_redctase_2"/>
</dbReference>
<accession>A0A6J4VHW5</accession>
<keyword evidence="1" id="KW-0285">Flavoprotein</keyword>
<name>A0A6J4VHW5_9BACT</name>